<evidence type="ECO:0000313" key="1">
    <source>
        <dbReference type="EMBL" id="QPJ62497.1"/>
    </source>
</evidence>
<proteinExistence type="predicted"/>
<dbReference type="AlphaFoldDB" id="A0A7T0BXV8"/>
<reference evidence="1 2" key="1">
    <citation type="submission" date="2020-02" db="EMBL/GenBank/DDBJ databases">
        <title>Genomic and physiological characterization of two novel Nitrospinaceae genera.</title>
        <authorList>
            <person name="Mueller A.J."/>
            <person name="Jung M.-Y."/>
            <person name="Strachan C.R."/>
            <person name="Herbold C.W."/>
            <person name="Kirkegaard R.H."/>
            <person name="Daims H."/>
        </authorList>
    </citation>
    <scope>NUCLEOTIDE SEQUENCE [LARGE SCALE GENOMIC DNA]</scope>
    <source>
        <strain evidence="1">EB</strain>
    </source>
</reference>
<accession>A0A7T0BXV8</accession>
<dbReference type="Proteomes" id="UP000594688">
    <property type="component" value="Chromosome"/>
</dbReference>
<dbReference type="EMBL" id="CP048685">
    <property type="protein sequence ID" value="QPJ62497.1"/>
    <property type="molecule type" value="Genomic_DNA"/>
</dbReference>
<evidence type="ECO:0000313" key="2">
    <source>
        <dbReference type="Proteomes" id="UP000594688"/>
    </source>
</evidence>
<organism evidence="1 2">
    <name type="scientific">Candidatus Nitronauta litoralis</name>
    <dbReference type="NCBI Taxonomy" id="2705533"/>
    <lineage>
        <taxon>Bacteria</taxon>
        <taxon>Pseudomonadati</taxon>
        <taxon>Nitrospinota/Tectimicrobiota group</taxon>
        <taxon>Nitrospinota</taxon>
        <taxon>Nitrospinia</taxon>
        <taxon>Nitrospinales</taxon>
        <taxon>Nitrospinaceae</taxon>
        <taxon>Candidatus Nitronauta</taxon>
    </lineage>
</organism>
<name>A0A7T0BXV8_9BACT</name>
<dbReference type="KEGG" id="nli:G3M70_11705"/>
<gene>
    <name evidence="1" type="ORF">G3M70_11705</name>
</gene>
<sequence>MRVFRKSVGVRGFQATCITAGARTSWEAGKKRLMEDTARESNLTEVVDLKKENGYLKQLVAEMPLKNRVRKSLNGTDSEDIDI</sequence>
<protein>
    <submittedName>
        <fullName evidence="1">Uncharacterized protein</fullName>
    </submittedName>
</protein>